<feature type="region of interest" description="Disordered" evidence="16">
    <location>
        <begin position="1511"/>
        <end position="1531"/>
    </location>
</feature>
<evidence type="ECO:0000256" key="16">
    <source>
        <dbReference type="SAM" id="MobiDB-lite"/>
    </source>
</evidence>
<feature type="compositionally biased region" description="Pro residues" evidence="16">
    <location>
        <begin position="744"/>
        <end position="758"/>
    </location>
</feature>
<feature type="region of interest" description="Disordered" evidence="16">
    <location>
        <begin position="738"/>
        <end position="759"/>
    </location>
</feature>
<feature type="compositionally biased region" description="Polar residues" evidence="16">
    <location>
        <begin position="1647"/>
        <end position="1673"/>
    </location>
</feature>
<organism evidence="19 20">
    <name type="scientific">Xylaria flabelliformis</name>
    <dbReference type="NCBI Taxonomy" id="2512241"/>
    <lineage>
        <taxon>Eukaryota</taxon>
        <taxon>Fungi</taxon>
        <taxon>Dikarya</taxon>
        <taxon>Ascomycota</taxon>
        <taxon>Pezizomycotina</taxon>
        <taxon>Sordariomycetes</taxon>
        <taxon>Xylariomycetidae</taxon>
        <taxon>Xylariales</taxon>
        <taxon>Xylariaceae</taxon>
        <taxon>Xylaria</taxon>
    </lineage>
</organism>
<keyword evidence="15" id="KW-0915">Sodium</keyword>
<dbReference type="GO" id="GO:0016020">
    <property type="term" value="C:membrane"/>
    <property type="evidence" value="ECO:0007669"/>
    <property type="project" value="UniProtKB-SubCell"/>
</dbReference>
<evidence type="ECO:0000256" key="15">
    <source>
        <dbReference type="RuleBase" id="RU003722"/>
    </source>
</evidence>
<feature type="compositionally biased region" description="Polar residues" evidence="16">
    <location>
        <begin position="1406"/>
        <end position="1420"/>
    </location>
</feature>
<evidence type="ECO:0000256" key="11">
    <source>
        <dbReference type="ARBA" id="ARBA00022989"/>
    </source>
</evidence>
<feature type="compositionally biased region" description="Polar residues" evidence="16">
    <location>
        <begin position="529"/>
        <end position="539"/>
    </location>
</feature>
<evidence type="ECO:0000256" key="10">
    <source>
        <dbReference type="ARBA" id="ARBA00022840"/>
    </source>
</evidence>
<dbReference type="FunFam" id="1.10.510.10:FF:000441">
    <property type="entry name" value="Serine/threonine protein kinase"/>
    <property type="match status" value="1"/>
</dbReference>
<dbReference type="PROSITE" id="PS00108">
    <property type="entry name" value="PROTEIN_KINASE_ST"/>
    <property type="match status" value="1"/>
</dbReference>
<feature type="compositionally biased region" description="Basic and acidic residues" evidence="16">
    <location>
        <begin position="1126"/>
        <end position="1138"/>
    </location>
</feature>
<sequence>MLSQLASFGLDLARRAEEEQDPGEKDSGEKEITSSWALFISIMLLIIAFFTSYTLQQKKVQAVHETVISIFAGMTVGLILRVSSESGIPTLISFDYQIFFNLLLPPIILNSGYELHQANFFRNIGTILVFAFAGTFLSAVVIGLLLWLYTRIPQGFDMSFNDAISVGATLSATDPVTILAIFNTYKVDPKLYTVIFGESILNDAIAIVIFETAQQYRGEDAGAYGFLSFIKGIGTFLLSFFGSLGIGVVVGVGTALVLKFTYVRRYPHIETCLIVLITYASYFFSQAVRMSGIVSLLFCGITLKHYAYFNMSRRTQLSTKYFFQIMAQLSENFIFIYLGLSLFTDNELQFQPLLIIVTVVSVCAARWVAVFPLSKAINWYHHYRARRQGREVSDELPYSYQAMLFWAGLRGAVGVALAALLSGDNSYALKATVLVVVVLTVIIFGGTTARMLEILGIRTGVVEEADSDDEFDIEATPGGSYYKRSGTGFGFNPRQRNGSVRMERMDSTNGGRNTGPERGSYVSGHRSPMPNSRATSLSRKNSRPALGDDSERLDLLGQSASLTDSDIGSDIDTSDLPPPARKSPRRKSSPELTPSGTPEEEGVFSYPTSGQRPPAPLSTRSAIKQLFTTQDPQALFRQLDEDYIKPKLLLDGNNSGGGPSGASIKPGVLDKLKRVITTYLCRAEDSQPEADTKDTKPMRQGCRFLTWIAWSTWCPDLFRSLRSHVTIVKPAHAPSHPNPFRAVLPPPSPSPPPVPPSPALAEPTRSLYRCITTFQRLQRFHIIAMASYNGSMATPHHGQPSQMHMPVPNPAVPAGTFVPGTKIQVGEHRVVIQRYLSEGGFAHVYLVKLPRPVDGTDLAVLKRVAVPDKETLRAMRTEVETMKRLKGHRHIVTYMDSHASELQGGGYEVFLLMEYCDGAGLIDFMNTRLQHRLTEPEILNIFSDIAEGVACMHYLKPPLLHRDLKVENVLITMQGSKRMFKLCDFGSAAPPKPAPQTVVECRLIDEDIQKHTTMQYRSPEMVDVYRKQPIDEKSDIWALGVLLYKLCYYTTPFEDQGQLAILNASYRFPSYPVFSDKLKQLIASMLRENQASRPNIYQVLRDSCVMQGREVPIRDIYSNRSQSAEPRGEKPLPAERKTGGTPTVGAVYSPPPQQQAQVIPDITPMRRGRPTTSNPVPPPQAHAKVTAGDPFAALDARSGAKLDGDELSSRFPTLDQFSLLHDNGTNFDFDSPTSPQAPSNGPATQLNQRVAEHLADNAFARPPAKSSLTSETRQTADPGRVQSTTTTTNEPPHKPTSAVPRPVAEKSKASAIISNNPELQAISSSLPQSKQETTARPAMVSVGTMTTPPLEPQIRDYPPIHRFPPADQHRSTSLPRQQDGPTSSQTRLDLSQTPAPSHSPRIPAVQPQSALTGHASSSRPSLEVGRPSLEYLEPLAKSSSNTTRSRPASMYLESSMDYLREREAAIRPLRTPGHPSPKLSPNIGSPRIEPQDESAIESNVEFLRTMEDYDNKKKDRGAKQHSKRSSLTSLSGTKNILAGKFGDAFKRFEGNPTGSSVRTPSPLKEGENHSLTPIAGSEATDGRSDDGHLIETELSPEMRRELEAQSLADEERRVEAAAAEYKQKMAARDGGDAAAPTLPRSIGGVSRATSIQNRVQNLLEESQKSSQQVQRTASGYGKFSDEALARSREEKELPDLPPRLTGSSHGPPPKPPTSSSEALGRVRSSGQGPGSGSRPVPPAKPSPAPKPTHLNNLPTGGRRSPNKQHAFRASSDQLVGVGLPGRPTLDMTIQEKEDYIRDFSKRFPSLSSIEMVERDIDAEMGRKGAR</sequence>
<evidence type="ECO:0000256" key="6">
    <source>
        <dbReference type="ARBA" id="ARBA00022679"/>
    </source>
</evidence>
<dbReference type="Gene3D" id="1.10.510.10">
    <property type="entry name" value="Transferase(Phosphotransferase) domain 1"/>
    <property type="match status" value="1"/>
</dbReference>
<feature type="transmembrane region" description="Helical" evidence="17">
    <location>
        <begin position="352"/>
        <end position="377"/>
    </location>
</feature>
<feature type="transmembrane region" description="Helical" evidence="17">
    <location>
        <begin position="427"/>
        <end position="449"/>
    </location>
</feature>
<evidence type="ECO:0000256" key="13">
    <source>
        <dbReference type="ARBA" id="ARBA00047899"/>
    </source>
</evidence>
<evidence type="ECO:0000256" key="17">
    <source>
        <dbReference type="SAM" id="Phobius"/>
    </source>
</evidence>
<feature type="region of interest" description="Disordered" evidence="16">
    <location>
        <begin position="1343"/>
        <end position="1427"/>
    </location>
</feature>
<feature type="compositionally biased region" description="Pro residues" evidence="16">
    <location>
        <begin position="1735"/>
        <end position="1746"/>
    </location>
</feature>
<feature type="region of interest" description="Disordered" evidence="16">
    <location>
        <begin position="1222"/>
        <end position="1244"/>
    </location>
</feature>
<dbReference type="Pfam" id="PF00069">
    <property type="entry name" value="Pkinase"/>
    <property type="match status" value="1"/>
</dbReference>
<keyword evidence="6" id="KW-0808">Transferase</keyword>
<evidence type="ECO:0000256" key="3">
    <source>
        <dbReference type="ARBA" id="ARBA00022490"/>
    </source>
</evidence>
<keyword evidence="12 17" id="KW-0472">Membrane</keyword>
<dbReference type="InterPro" id="IPR008271">
    <property type="entry name" value="Ser/Thr_kinase_AS"/>
</dbReference>
<feature type="compositionally biased region" description="Polar residues" evidence="16">
    <location>
        <begin position="1223"/>
        <end position="1244"/>
    </location>
</feature>
<keyword evidence="3" id="KW-0963">Cytoplasm</keyword>
<dbReference type="EMBL" id="VFLP01000019">
    <property type="protein sequence ID" value="TRX94787.1"/>
    <property type="molecule type" value="Genomic_DNA"/>
</dbReference>
<dbReference type="GO" id="GO:0006885">
    <property type="term" value="P:regulation of pH"/>
    <property type="evidence" value="ECO:0007669"/>
    <property type="project" value="InterPro"/>
</dbReference>
<evidence type="ECO:0000256" key="5">
    <source>
        <dbReference type="ARBA" id="ARBA00022553"/>
    </source>
</evidence>
<feature type="region of interest" description="Disordered" evidence="16">
    <location>
        <begin position="1260"/>
        <end position="1309"/>
    </location>
</feature>
<feature type="region of interest" description="Disordered" evidence="16">
    <location>
        <begin position="1115"/>
        <end position="1153"/>
    </location>
</feature>
<dbReference type="InterPro" id="IPR004709">
    <property type="entry name" value="NaH_exchanger"/>
</dbReference>
<dbReference type="NCBIfam" id="TIGR00840">
    <property type="entry name" value="b_cpa1"/>
    <property type="match status" value="1"/>
</dbReference>
<keyword evidence="11 17" id="KW-1133">Transmembrane helix</keyword>
<feature type="compositionally biased region" description="Basic and acidic residues" evidence="16">
    <location>
        <begin position="1679"/>
        <end position="1694"/>
    </location>
</feature>
<feature type="compositionally biased region" description="Basic and acidic residues" evidence="16">
    <location>
        <begin position="1580"/>
        <end position="1599"/>
    </location>
</feature>
<feature type="transmembrane region" description="Helical" evidence="17">
    <location>
        <begin position="96"/>
        <end position="115"/>
    </location>
</feature>
<comment type="caution">
    <text evidence="19">The sequence shown here is derived from an EMBL/GenBank/DDBJ whole genome shotgun (WGS) entry which is preliminary data.</text>
</comment>
<keyword evidence="20" id="KW-1185">Reference proteome</keyword>
<feature type="region of interest" description="Disordered" evidence="16">
    <location>
        <begin position="1165"/>
        <end position="1184"/>
    </location>
</feature>
<feature type="region of interest" description="Disordered" evidence="16">
    <location>
        <begin position="484"/>
        <end position="617"/>
    </location>
</feature>
<proteinExistence type="inferred from homology"/>
<feature type="transmembrane region" description="Helical" evidence="17">
    <location>
        <begin position="127"/>
        <end position="149"/>
    </location>
</feature>
<feature type="transmembrane region" description="Helical" evidence="17">
    <location>
        <begin position="321"/>
        <end position="340"/>
    </location>
</feature>
<evidence type="ECO:0000256" key="12">
    <source>
        <dbReference type="ARBA" id="ARBA00023136"/>
    </source>
</evidence>
<keyword evidence="15" id="KW-0050">Antiport</keyword>
<dbReference type="PRINTS" id="PR01084">
    <property type="entry name" value="NAHEXCHNGR"/>
</dbReference>
<feature type="compositionally biased region" description="Basic residues" evidence="16">
    <location>
        <begin position="1514"/>
        <end position="1524"/>
    </location>
</feature>
<name>A0A553I3K6_9PEZI</name>
<keyword evidence="15" id="KW-0406">Ion transport</keyword>
<dbReference type="GO" id="GO:0000147">
    <property type="term" value="P:actin cortical patch assembly"/>
    <property type="evidence" value="ECO:0007669"/>
    <property type="project" value="TreeGrafter"/>
</dbReference>
<dbReference type="GO" id="GO:0004674">
    <property type="term" value="F:protein serine/threonine kinase activity"/>
    <property type="evidence" value="ECO:0007669"/>
    <property type="project" value="UniProtKB-KW"/>
</dbReference>
<dbReference type="CDD" id="cd14037">
    <property type="entry name" value="STKc_NAK_like"/>
    <property type="match status" value="1"/>
</dbReference>
<dbReference type="PROSITE" id="PS50011">
    <property type="entry name" value="PROTEIN_KINASE_DOM"/>
    <property type="match status" value="1"/>
</dbReference>
<evidence type="ECO:0000259" key="18">
    <source>
        <dbReference type="PROSITE" id="PS50011"/>
    </source>
</evidence>
<feature type="region of interest" description="Disordered" evidence="16">
    <location>
        <begin position="1467"/>
        <end position="1494"/>
    </location>
</feature>
<comment type="subcellular location">
    <subcellularLocation>
        <location evidence="2">Cytoplasm</location>
    </subcellularLocation>
    <subcellularLocation>
        <location evidence="1">Membrane</location>
        <topology evidence="1">Multi-pass membrane protein</topology>
    </subcellularLocation>
</comment>
<keyword evidence="4" id="KW-0723">Serine/threonine-protein kinase</keyword>
<comment type="catalytic activity">
    <reaction evidence="13">
        <text>L-threonyl-[protein] + ATP = O-phospho-L-threonyl-[protein] + ADP + H(+)</text>
        <dbReference type="Rhea" id="RHEA:46608"/>
        <dbReference type="Rhea" id="RHEA-COMP:11060"/>
        <dbReference type="Rhea" id="RHEA-COMP:11605"/>
        <dbReference type="ChEBI" id="CHEBI:15378"/>
        <dbReference type="ChEBI" id="CHEBI:30013"/>
        <dbReference type="ChEBI" id="CHEBI:30616"/>
        <dbReference type="ChEBI" id="CHEBI:61977"/>
        <dbReference type="ChEBI" id="CHEBI:456216"/>
        <dbReference type="EC" id="2.7.11.1"/>
    </reaction>
</comment>
<dbReference type="OrthoDB" id="2018507at2759"/>
<accession>A0A553I3K6</accession>
<keyword evidence="15" id="KW-0739">Sodium transport</keyword>
<evidence type="ECO:0000256" key="14">
    <source>
        <dbReference type="ARBA" id="ARBA00048679"/>
    </source>
</evidence>
<evidence type="ECO:0000256" key="9">
    <source>
        <dbReference type="ARBA" id="ARBA00022777"/>
    </source>
</evidence>
<evidence type="ECO:0000256" key="7">
    <source>
        <dbReference type="ARBA" id="ARBA00022692"/>
    </source>
</evidence>
<evidence type="ECO:0000256" key="2">
    <source>
        <dbReference type="ARBA" id="ARBA00004496"/>
    </source>
</evidence>
<dbReference type="STRING" id="2512241.A0A553I3K6"/>
<dbReference type="InterPro" id="IPR000719">
    <property type="entry name" value="Prot_kinase_dom"/>
</dbReference>
<feature type="compositionally biased region" description="Polar residues" evidence="16">
    <location>
        <begin position="1266"/>
        <end position="1290"/>
    </location>
</feature>
<dbReference type="PANTHER" id="PTHR22967:SF57">
    <property type="entry name" value="AUXILIN, ISOFORM A-RELATED"/>
    <property type="match status" value="1"/>
</dbReference>
<feature type="compositionally biased region" description="Polar residues" evidence="16">
    <location>
        <begin position="1371"/>
        <end position="1396"/>
    </location>
</feature>
<gene>
    <name evidence="19" type="ORF">FHL15_004248</name>
</gene>
<evidence type="ECO:0000313" key="19">
    <source>
        <dbReference type="EMBL" id="TRX94787.1"/>
    </source>
</evidence>
<evidence type="ECO:0000256" key="8">
    <source>
        <dbReference type="ARBA" id="ARBA00022741"/>
    </source>
</evidence>
<keyword evidence="15" id="KW-0813">Transport</keyword>
<dbReference type="PANTHER" id="PTHR22967">
    <property type="entry name" value="SERINE/THREONINE PROTEIN KINASE"/>
    <property type="match status" value="1"/>
</dbReference>
<feature type="transmembrane region" description="Helical" evidence="17">
    <location>
        <begin position="236"/>
        <end position="258"/>
    </location>
</feature>
<dbReference type="Proteomes" id="UP000319160">
    <property type="component" value="Unassembled WGS sequence"/>
</dbReference>
<feature type="domain" description="Protein kinase" evidence="18">
    <location>
        <begin position="830"/>
        <end position="1105"/>
    </location>
</feature>
<reference evidence="20" key="1">
    <citation type="submission" date="2019-06" db="EMBL/GenBank/DDBJ databases">
        <title>Draft genome sequence of the griseofulvin-producing fungus Xylaria cubensis strain G536.</title>
        <authorList>
            <person name="Mead M.E."/>
            <person name="Raja H.A."/>
            <person name="Steenwyk J.L."/>
            <person name="Knowles S.L."/>
            <person name="Oberlies N.H."/>
            <person name="Rokas A."/>
        </authorList>
    </citation>
    <scope>NUCLEOTIDE SEQUENCE [LARGE SCALE GENOMIC DNA]</scope>
    <source>
        <strain evidence="20">G536</strain>
    </source>
</reference>
<comment type="catalytic activity">
    <reaction evidence="14">
        <text>L-seryl-[protein] + ATP = O-phospho-L-seryl-[protein] + ADP + H(+)</text>
        <dbReference type="Rhea" id="RHEA:17989"/>
        <dbReference type="Rhea" id="RHEA-COMP:9863"/>
        <dbReference type="Rhea" id="RHEA-COMP:11604"/>
        <dbReference type="ChEBI" id="CHEBI:15378"/>
        <dbReference type="ChEBI" id="CHEBI:29999"/>
        <dbReference type="ChEBI" id="CHEBI:30616"/>
        <dbReference type="ChEBI" id="CHEBI:83421"/>
        <dbReference type="ChEBI" id="CHEBI:456216"/>
        <dbReference type="EC" id="2.7.11.1"/>
    </reaction>
</comment>
<comment type="similarity">
    <text evidence="15">Belongs to the monovalent cation:proton antiporter 1 (CPA1) transporter (TC 2.A.36) family.</text>
</comment>
<dbReference type="SUPFAM" id="SSF56112">
    <property type="entry name" value="Protein kinase-like (PK-like)"/>
    <property type="match status" value="1"/>
</dbReference>
<feature type="transmembrane region" description="Helical" evidence="17">
    <location>
        <begin position="36"/>
        <end position="55"/>
    </location>
</feature>
<evidence type="ECO:0000313" key="20">
    <source>
        <dbReference type="Proteomes" id="UP000319160"/>
    </source>
</evidence>
<dbReference type="Pfam" id="PF00999">
    <property type="entry name" value="Na_H_Exchanger"/>
    <property type="match status" value="1"/>
</dbReference>
<keyword evidence="7 15" id="KW-0812">Transmembrane</keyword>
<dbReference type="InterPro" id="IPR006153">
    <property type="entry name" value="Cation/H_exchanger_TM"/>
</dbReference>
<dbReference type="GO" id="GO:0007015">
    <property type="term" value="P:actin filament organization"/>
    <property type="evidence" value="ECO:0007669"/>
    <property type="project" value="TreeGrafter"/>
</dbReference>
<feature type="transmembrane region" description="Helical" evidence="17">
    <location>
        <begin position="290"/>
        <end position="309"/>
    </location>
</feature>
<dbReference type="GO" id="GO:0005524">
    <property type="term" value="F:ATP binding"/>
    <property type="evidence" value="ECO:0007669"/>
    <property type="project" value="UniProtKB-KW"/>
</dbReference>
<protein>
    <recommendedName>
        <fullName evidence="15">Sodium/hydrogen exchanger</fullName>
    </recommendedName>
</protein>
<evidence type="ECO:0000256" key="4">
    <source>
        <dbReference type="ARBA" id="ARBA00022527"/>
    </source>
</evidence>
<keyword evidence="9" id="KW-0418">Kinase</keyword>
<dbReference type="Gene3D" id="6.10.140.1330">
    <property type="match status" value="1"/>
</dbReference>
<feature type="region of interest" description="Disordered" evidence="16">
    <location>
        <begin position="1545"/>
        <end position="1599"/>
    </location>
</feature>
<feature type="transmembrane region" description="Helical" evidence="17">
    <location>
        <begin position="67"/>
        <end position="84"/>
    </location>
</feature>
<keyword evidence="5" id="KW-0597">Phosphoprotein</keyword>
<dbReference type="GO" id="GO:0015385">
    <property type="term" value="F:sodium:proton antiporter activity"/>
    <property type="evidence" value="ECO:0007669"/>
    <property type="project" value="InterPro"/>
</dbReference>
<dbReference type="GO" id="GO:0005737">
    <property type="term" value="C:cytoplasm"/>
    <property type="evidence" value="ECO:0007669"/>
    <property type="project" value="UniProtKB-SubCell"/>
</dbReference>
<feature type="region of interest" description="Disordered" evidence="16">
    <location>
        <begin position="1624"/>
        <end position="1782"/>
    </location>
</feature>
<keyword evidence="8" id="KW-0547">Nucleotide-binding</keyword>
<evidence type="ECO:0000256" key="1">
    <source>
        <dbReference type="ARBA" id="ARBA00004141"/>
    </source>
</evidence>
<dbReference type="InterPro" id="IPR011009">
    <property type="entry name" value="Kinase-like_dom_sf"/>
</dbReference>
<keyword evidence="10" id="KW-0067">ATP-binding</keyword>
<dbReference type="SMART" id="SM00220">
    <property type="entry name" value="S_TKc"/>
    <property type="match status" value="1"/>
</dbReference>